<proteinExistence type="predicted"/>
<keyword evidence="2" id="KW-1185">Reference proteome</keyword>
<protein>
    <submittedName>
        <fullName evidence="1">Uncharacterized protein</fullName>
    </submittedName>
</protein>
<dbReference type="OrthoDB" id="6170590at2"/>
<dbReference type="AlphaFoldDB" id="A0A1J0VCN0"/>
<gene>
    <name evidence="1" type="ORF">BOX17_01680</name>
</gene>
<name>A0A1J0VCN0_9GAMM</name>
<reference evidence="2" key="1">
    <citation type="submission" date="2016-11" db="EMBL/GenBank/DDBJ databases">
        <title>Halolamina sediminis sp. nov., an extremely halophilic archaeon isolated from solar salt.</title>
        <authorList>
            <person name="Koh H.-W."/>
            <person name="Rani S."/>
            <person name="Park S.-J."/>
        </authorList>
    </citation>
    <scope>NUCLEOTIDE SEQUENCE [LARGE SCALE GENOMIC DNA]</scope>
    <source>
        <strain evidence="2">Hb3</strain>
    </source>
</reference>
<evidence type="ECO:0000313" key="2">
    <source>
        <dbReference type="Proteomes" id="UP000181985"/>
    </source>
</evidence>
<dbReference type="EMBL" id="CP018139">
    <property type="protein sequence ID" value="APE29782.1"/>
    <property type="molecule type" value="Genomic_DNA"/>
</dbReference>
<evidence type="ECO:0000313" key="1">
    <source>
        <dbReference type="EMBL" id="APE29782.1"/>
    </source>
</evidence>
<dbReference type="Proteomes" id="UP000181985">
    <property type="component" value="Chromosome"/>
</dbReference>
<dbReference type="KEGG" id="hsi:BOX17_01680"/>
<sequence length="119" mass="13159">MPPAITDNCAGPQGTRRMRRATRWWLAGLLVGCLLPASLAQVESLRPIERAAQVSILVPALLRVRSRLQARRRALVRWILRIVVWPRAASRASPRPVAVSCHPVAAHDVLSRRGPPVGR</sequence>
<accession>A0A1J0VCN0</accession>
<organism evidence="1 2">
    <name type="scientific">Halomonas aestuarii</name>
    <dbReference type="NCBI Taxonomy" id="1897729"/>
    <lineage>
        <taxon>Bacteria</taxon>
        <taxon>Pseudomonadati</taxon>
        <taxon>Pseudomonadota</taxon>
        <taxon>Gammaproteobacteria</taxon>
        <taxon>Oceanospirillales</taxon>
        <taxon>Halomonadaceae</taxon>
        <taxon>Halomonas</taxon>
    </lineage>
</organism>